<keyword evidence="4" id="KW-1185">Reference proteome</keyword>
<dbReference type="GO" id="GO:0008270">
    <property type="term" value="F:zinc ion binding"/>
    <property type="evidence" value="ECO:0007669"/>
    <property type="project" value="InterPro"/>
</dbReference>
<dbReference type="Gene3D" id="4.10.240.10">
    <property type="entry name" value="Zn(2)-C6 fungal-type DNA-binding domain"/>
    <property type="match status" value="1"/>
</dbReference>
<dbReference type="OrthoDB" id="416217at2759"/>
<comment type="caution">
    <text evidence="3">The sequence shown here is derived from an EMBL/GenBank/DDBJ whole genome shotgun (WGS) entry which is preliminary data.</text>
</comment>
<dbReference type="InterPro" id="IPR021858">
    <property type="entry name" value="Fun_TF"/>
</dbReference>
<dbReference type="PROSITE" id="PS00463">
    <property type="entry name" value="ZN2_CY6_FUNGAL_1"/>
    <property type="match status" value="1"/>
</dbReference>
<dbReference type="Pfam" id="PF11951">
    <property type="entry name" value="Fungal_trans_2"/>
    <property type="match status" value="1"/>
</dbReference>
<dbReference type="Proteomes" id="UP000799772">
    <property type="component" value="Unassembled WGS sequence"/>
</dbReference>
<keyword evidence="1" id="KW-0539">Nucleus</keyword>
<dbReference type="PANTHER" id="PTHR47657">
    <property type="entry name" value="STEROL REGULATORY ELEMENT-BINDING PROTEIN ECM22"/>
    <property type="match status" value="1"/>
</dbReference>
<gene>
    <name evidence="3" type="ORF">NA57DRAFT_67539</name>
</gene>
<dbReference type="CDD" id="cd00067">
    <property type="entry name" value="GAL4"/>
    <property type="match status" value="1"/>
</dbReference>
<evidence type="ECO:0000313" key="3">
    <source>
        <dbReference type="EMBL" id="KAF2095826.1"/>
    </source>
</evidence>
<dbReference type="InterPro" id="IPR036864">
    <property type="entry name" value="Zn2-C6_fun-type_DNA-bd_sf"/>
</dbReference>
<reference evidence="3" key="1">
    <citation type="journal article" date="2020" name="Stud. Mycol.">
        <title>101 Dothideomycetes genomes: a test case for predicting lifestyles and emergence of pathogens.</title>
        <authorList>
            <person name="Haridas S."/>
            <person name="Albert R."/>
            <person name="Binder M."/>
            <person name="Bloem J."/>
            <person name="Labutti K."/>
            <person name="Salamov A."/>
            <person name="Andreopoulos B."/>
            <person name="Baker S."/>
            <person name="Barry K."/>
            <person name="Bills G."/>
            <person name="Bluhm B."/>
            <person name="Cannon C."/>
            <person name="Castanera R."/>
            <person name="Culley D."/>
            <person name="Daum C."/>
            <person name="Ezra D."/>
            <person name="Gonzalez J."/>
            <person name="Henrissat B."/>
            <person name="Kuo A."/>
            <person name="Liang C."/>
            <person name="Lipzen A."/>
            <person name="Lutzoni F."/>
            <person name="Magnuson J."/>
            <person name="Mondo S."/>
            <person name="Nolan M."/>
            <person name="Ohm R."/>
            <person name="Pangilinan J."/>
            <person name="Park H.-J."/>
            <person name="Ramirez L."/>
            <person name="Alfaro M."/>
            <person name="Sun H."/>
            <person name="Tritt A."/>
            <person name="Yoshinaga Y."/>
            <person name="Zwiers L.-H."/>
            <person name="Turgeon B."/>
            <person name="Goodwin S."/>
            <person name="Spatafora J."/>
            <person name="Crous P."/>
            <person name="Grigoriev I."/>
        </authorList>
    </citation>
    <scope>NUCLEOTIDE SEQUENCE</scope>
    <source>
        <strain evidence="3">CBS 133067</strain>
    </source>
</reference>
<evidence type="ECO:0000259" key="2">
    <source>
        <dbReference type="PROSITE" id="PS50048"/>
    </source>
</evidence>
<proteinExistence type="predicted"/>
<protein>
    <recommendedName>
        <fullName evidence="2">Zn(2)-C6 fungal-type domain-containing protein</fullName>
    </recommendedName>
</protein>
<name>A0A9P4I612_9PEZI</name>
<dbReference type="PANTHER" id="PTHR47657:SF14">
    <property type="entry name" value="ZN(2)-C6 FUNGAL-TYPE DOMAIN-CONTAINING PROTEIN"/>
    <property type="match status" value="1"/>
</dbReference>
<evidence type="ECO:0000256" key="1">
    <source>
        <dbReference type="ARBA" id="ARBA00023242"/>
    </source>
</evidence>
<feature type="domain" description="Zn(2)-C6 fungal-type" evidence="2">
    <location>
        <begin position="16"/>
        <end position="46"/>
    </location>
</feature>
<dbReference type="PROSITE" id="PS50048">
    <property type="entry name" value="ZN2_CY6_FUNGAL_2"/>
    <property type="match status" value="1"/>
</dbReference>
<dbReference type="AlphaFoldDB" id="A0A9P4I612"/>
<dbReference type="SUPFAM" id="SSF57701">
    <property type="entry name" value="Zn2/Cys6 DNA-binding domain"/>
    <property type="match status" value="1"/>
</dbReference>
<dbReference type="InterPro" id="IPR052400">
    <property type="entry name" value="Zn2-C6_fungal_TF"/>
</dbReference>
<sequence length="381" mass="43002">MKKLPPKFGHKKSRTGCQRCKARRVKCDEAKPVCGGCRKQELPCVYENSPRVTTEPEQIPPFFSASSSTPSKERRLLELRLWKNYVEVVSQPFVLPQSTGVRSGWEKDLPNLALDHENLLYAMFSVSATSLLRSDPRNAALLSARQNYLVLAFRAQRMAVESLTSQSVDATCFTSLLILINSFAMLHDRSHEPFYLPPMAWLEMGKGAGTIIQHLLRGDSGIDASGVKRVLLSSPYIWDNPTIPSESNRSAFNGILSQSIPTDEMWDDDTSEVYEKTLSYIGSMQKALQDGEPAFAVCRRVQCFPMWIPPRFIDFVQEQRPRALVVLAHFFAVVTQVKGAWWLGRAGEREVRAIQGVLPQEWRGQMIWPLAMAESASYEDD</sequence>
<dbReference type="Pfam" id="PF00172">
    <property type="entry name" value="Zn_clus"/>
    <property type="match status" value="1"/>
</dbReference>
<accession>A0A9P4I612</accession>
<dbReference type="GO" id="GO:0000981">
    <property type="term" value="F:DNA-binding transcription factor activity, RNA polymerase II-specific"/>
    <property type="evidence" value="ECO:0007669"/>
    <property type="project" value="InterPro"/>
</dbReference>
<evidence type="ECO:0000313" key="4">
    <source>
        <dbReference type="Proteomes" id="UP000799772"/>
    </source>
</evidence>
<dbReference type="InterPro" id="IPR001138">
    <property type="entry name" value="Zn2Cys6_DnaBD"/>
</dbReference>
<dbReference type="SMART" id="SM00066">
    <property type="entry name" value="GAL4"/>
    <property type="match status" value="1"/>
</dbReference>
<organism evidence="3 4">
    <name type="scientific">Rhizodiscina lignyota</name>
    <dbReference type="NCBI Taxonomy" id="1504668"/>
    <lineage>
        <taxon>Eukaryota</taxon>
        <taxon>Fungi</taxon>
        <taxon>Dikarya</taxon>
        <taxon>Ascomycota</taxon>
        <taxon>Pezizomycotina</taxon>
        <taxon>Dothideomycetes</taxon>
        <taxon>Pleosporomycetidae</taxon>
        <taxon>Aulographales</taxon>
        <taxon>Rhizodiscinaceae</taxon>
        <taxon>Rhizodiscina</taxon>
    </lineage>
</organism>
<dbReference type="EMBL" id="ML978130">
    <property type="protein sequence ID" value="KAF2095826.1"/>
    <property type="molecule type" value="Genomic_DNA"/>
</dbReference>